<dbReference type="SUPFAM" id="SSF52374">
    <property type="entry name" value="Nucleotidylyl transferase"/>
    <property type="match status" value="1"/>
</dbReference>
<dbReference type="Gene3D" id="3.40.50.620">
    <property type="entry name" value="HUPs"/>
    <property type="match status" value="1"/>
</dbReference>
<keyword evidence="3" id="KW-1185">Reference proteome</keyword>
<dbReference type="InterPro" id="IPR014729">
    <property type="entry name" value="Rossmann-like_a/b/a_fold"/>
</dbReference>
<dbReference type="PANTHER" id="PTHR38567">
    <property type="entry name" value="DUF4291 DOMAIN-CONTAINING PROTEIN"/>
    <property type="match status" value="1"/>
</dbReference>
<sequence length="491" mass="56357">MATKKTSLETERYIDQVQNEWPKTGRHILAQYDTETIVVYQAFRPEIATFAVENGKFGGSYYNFDRMSWIKTNFLWMMYRSGWATKPGQDRILAVRITLEGFDEILKTSHEAQHIQGQKRPDRCDLVRLQWDPDHDPCGNKESRRAIQLGLRGDILRKFNENWIRDIIDITDFVKEQHVLVVQNDLNSLRTPKERVYIPSDQELLQHIRLGDDDDHKTAQRSREIEIGEKVKMLTLNSNKCCEYENKVGSGVDDNSLSKSQVILCLGGAFNPVHTRHVMALVVAKRWLEDNTNYEVVAGRLAVAPDGYVLGKMKKKNAKCMKAEHRIRLCELSCKDDNEWIKPFPKPIGSAFECGMKTKYDLEHNKNCKDLQIAVIIGADRAIDRRGHAKWHREYSHITLCIGRQGETGQVISKFEEDKISGKVKHSRFFVVPDELDNVSSTVVRSVLKDIDDAKSADEKSKIVECLVKDGFINSSSAEYIISMEDDLYLS</sequence>
<evidence type="ECO:0000313" key="2">
    <source>
        <dbReference type="EMBL" id="KAL3872388.1"/>
    </source>
</evidence>
<dbReference type="AlphaFoldDB" id="A0ABD3WGK1"/>
<dbReference type="InterPro" id="IPR025633">
    <property type="entry name" value="DUF4291"/>
</dbReference>
<evidence type="ECO:0000259" key="1">
    <source>
        <dbReference type="Pfam" id="PF01467"/>
    </source>
</evidence>
<dbReference type="Pfam" id="PF01467">
    <property type="entry name" value="CTP_transf_like"/>
    <property type="match status" value="1"/>
</dbReference>
<evidence type="ECO:0000313" key="3">
    <source>
        <dbReference type="Proteomes" id="UP001634394"/>
    </source>
</evidence>
<proteinExistence type="predicted"/>
<dbReference type="PANTHER" id="PTHR38567:SF1">
    <property type="entry name" value="DUF4291 DOMAIN-CONTAINING PROTEIN"/>
    <property type="match status" value="1"/>
</dbReference>
<reference evidence="2 3" key="1">
    <citation type="submission" date="2024-11" db="EMBL/GenBank/DDBJ databases">
        <title>Chromosome-level genome assembly of the freshwater bivalve Anodonta woodiana.</title>
        <authorList>
            <person name="Chen X."/>
        </authorList>
    </citation>
    <scope>NUCLEOTIDE SEQUENCE [LARGE SCALE GENOMIC DNA]</scope>
    <source>
        <strain evidence="2">MN2024</strain>
        <tissue evidence="2">Gills</tissue>
    </source>
</reference>
<dbReference type="Proteomes" id="UP001634394">
    <property type="component" value="Unassembled WGS sequence"/>
</dbReference>
<name>A0ABD3WGK1_SINWO</name>
<accession>A0ABD3WGK1</accession>
<dbReference type="Pfam" id="PF14124">
    <property type="entry name" value="DUF4291"/>
    <property type="match status" value="1"/>
</dbReference>
<feature type="domain" description="Cytidyltransferase-like" evidence="1">
    <location>
        <begin position="266"/>
        <end position="445"/>
    </location>
</feature>
<gene>
    <name evidence="2" type="ORF">ACJMK2_040317</name>
</gene>
<dbReference type="EMBL" id="JBJQND010000007">
    <property type="protein sequence ID" value="KAL3872388.1"/>
    <property type="molecule type" value="Genomic_DNA"/>
</dbReference>
<protein>
    <recommendedName>
        <fullName evidence="1">Cytidyltransferase-like domain-containing protein</fullName>
    </recommendedName>
</protein>
<dbReference type="InterPro" id="IPR004821">
    <property type="entry name" value="Cyt_trans-like"/>
</dbReference>
<comment type="caution">
    <text evidence="2">The sequence shown here is derived from an EMBL/GenBank/DDBJ whole genome shotgun (WGS) entry which is preliminary data.</text>
</comment>
<organism evidence="2 3">
    <name type="scientific">Sinanodonta woodiana</name>
    <name type="common">Chinese pond mussel</name>
    <name type="synonym">Anodonta woodiana</name>
    <dbReference type="NCBI Taxonomy" id="1069815"/>
    <lineage>
        <taxon>Eukaryota</taxon>
        <taxon>Metazoa</taxon>
        <taxon>Spiralia</taxon>
        <taxon>Lophotrochozoa</taxon>
        <taxon>Mollusca</taxon>
        <taxon>Bivalvia</taxon>
        <taxon>Autobranchia</taxon>
        <taxon>Heteroconchia</taxon>
        <taxon>Palaeoheterodonta</taxon>
        <taxon>Unionida</taxon>
        <taxon>Unionoidea</taxon>
        <taxon>Unionidae</taxon>
        <taxon>Unioninae</taxon>
        <taxon>Sinanodonta</taxon>
    </lineage>
</organism>